<dbReference type="Gene3D" id="2.40.30.10">
    <property type="entry name" value="Translation factors"/>
    <property type="match status" value="1"/>
</dbReference>
<evidence type="ECO:0000313" key="3">
    <source>
        <dbReference type="Proteomes" id="UP001517247"/>
    </source>
</evidence>
<name>A0ABW9JBZ9_9SPHI</name>
<organism evidence="2 3">
    <name type="scientific">Pedobacter ureilyticus</name>
    <dbReference type="NCBI Taxonomy" id="1393051"/>
    <lineage>
        <taxon>Bacteria</taxon>
        <taxon>Pseudomonadati</taxon>
        <taxon>Bacteroidota</taxon>
        <taxon>Sphingobacteriia</taxon>
        <taxon>Sphingobacteriales</taxon>
        <taxon>Sphingobacteriaceae</taxon>
        <taxon>Pedobacter</taxon>
    </lineage>
</organism>
<dbReference type="PANTHER" id="PTHR30157">
    <property type="entry name" value="FERRIC REDUCTASE, NADPH-DEPENDENT"/>
    <property type="match status" value="1"/>
</dbReference>
<evidence type="ECO:0000259" key="1">
    <source>
        <dbReference type="PROSITE" id="PS51384"/>
    </source>
</evidence>
<dbReference type="PANTHER" id="PTHR30157:SF0">
    <property type="entry name" value="NADPH-DEPENDENT FERRIC-CHELATE REDUCTASE"/>
    <property type="match status" value="1"/>
</dbReference>
<dbReference type="InterPro" id="IPR008333">
    <property type="entry name" value="Cbr1-like_FAD-bd_dom"/>
</dbReference>
<dbReference type="RefSeq" id="WP_138724848.1">
    <property type="nucleotide sequence ID" value="NZ_SSHJ02000010.1"/>
</dbReference>
<reference evidence="2 3" key="1">
    <citation type="submission" date="2024-12" db="EMBL/GenBank/DDBJ databases">
        <authorList>
            <person name="Hu S."/>
        </authorList>
    </citation>
    <scope>NUCLEOTIDE SEQUENCE [LARGE SCALE GENOMIC DNA]</scope>
    <source>
        <strain evidence="2 3">THG-T11</strain>
    </source>
</reference>
<evidence type="ECO:0000313" key="2">
    <source>
        <dbReference type="EMBL" id="MFN0257770.1"/>
    </source>
</evidence>
<feature type="domain" description="FAD-binding FR-type" evidence="1">
    <location>
        <begin position="17"/>
        <end position="115"/>
    </location>
</feature>
<dbReference type="PROSITE" id="PS51384">
    <property type="entry name" value="FAD_FR"/>
    <property type="match status" value="1"/>
</dbReference>
<dbReference type="EMBL" id="SSHJ02000010">
    <property type="protein sequence ID" value="MFN0257770.1"/>
    <property type="molecule type" value="Genomic_DNA"/>
</dbReference>
<gene>
    <name evidence="2" type="ORF">E6A44_019455</name>
</gene>
<dbReference type="SUPFAM" id="SSF63380">
    <property type="entry name" value="Riboflavin synthase domain-like"/>
    <property type="match status" value="1"/>
</dbReference>
<dbReference type="InterPro" id="IPR017938">
    <property type="entry name" value="Riboflavin_synthase-like_b-brl"/>
</dbReference>
<dbReference type="Pfam" id="PF00970">
    <property type="entry name" value="FAD_binding_6"/>
    <property type="match status" value="1"/>
</dbReference>
<keyword evidence="3" id="KW-1185">Reference proteome</keyword>
<sequence length="238" mass="26881">MPSAPKWLFDAVDLIITKLSSITISNVQLLSASLKRISFAGDFSKINFPVGAYIDFRVNATDARRYTVSNVDIEKGILEIIVHLHGNGPGSNFMNGLRAGDVVDLNRPRSERNYYAKSAERLLIFGDETSLGLACAFLPELKKKKHQFLYYLELDEENWNIPEQLGLENFVVFPKNGYFKNETWLDQLAIFQSKAWQEAHYVLTGNASSAQAFKKAIKRNTKGKVFLHGYWLAGKKGL</sequence>
<dbReference type="InterPro" id="IPR039374">
    <property type="entry name" value="SIP_fam"/>
</dbReference>
<comment type="caution">
    <text evidence="2">The sequence shown here is derived from an EMBL/GenBank/DDBJ whole genome shotgun (WGS) entry which is preliminary data.</text>
</comment>
<proteinExistence type="predicted"/>
<protein>
    <submittedName>
        <fullName evidence="2">FAD-binding oxidoreductase</fullName>
    </submittedName>
</protein>
<dbReference type="InterPro" id="IPR017927">
    <property type="entry name" value="FAD-bd_FR_type"/>
</dbReference>
<dbReference type="Proteomes" id="UP001517247">
    <property type="component" value="Unassembled WGS sequence"/>
</dbReference>
<accession>A0ABW9JBZ9</accession>